<organism evidence="1 2">
    <name type="scientific">Macroventuria anomochaeta</name>
    <dbReference type="NCBI Taxonomy" id="301207"/>
    <lineage>
        <taxon>Eukaryota</taxon>
        <taxon>Fungi</taxon>
        <taxon>Dikarya</taxon>
        <taxon>Ascomycota</taxon>
        <taxon>Pezizomycotina</taxon>
        <taxon>Dothideomycetes</taxon>
        <taxon>Pleosporomycetidae</taxon>
        <taxon>Pleosporales</taxon>
        <taxon>Pleosporineae</taxon>
        <taxon>Didymellaceae</taxon>
        <taxon>Macroventuria</taxon>
    </lineage>
</organism>
<proteinExistence type="predicted"/>
<keyword evidence="2" id="KW-1185">Reference proteome</keyword>
<name>A0ACB6S4I1_9PLEO</name>
<gene>
    <name evidence="1" type="ORF">BU25DRAFT_430745</name>
</gene>
<evidence type="ECO:0000313" key="2">
    <source>
        <dbReference type="Proteomes" id="UP000799754"/>
    </source>
</evidence>
<accession>A0ACB6S4I1</accession>
<evidence type="ECO:0000313" key="1">
    <source>
        <dbReference type="EMBL" id="KAF2628422.1"/>
    </source>
</evidence>
<dbReference type="EMBL" id="MU006713">
    <property type="protein sequence ID" value="KAF2628422.1"/>
    <property type="molecule type" value="Genomic_DNA"/>
</dbReference>
<comment type="caution">
    <text evidence="1">The sequence shown here is derived from an EMBL/GenBank/DDBJ whole genome shotgun (WGS) entry which is preliminary data.</text>
</comment>
<sequence length="458" mass="50799">MSRLRHEDYFTGPRGFDHHSRWPMMLRMHGSILPQLIVPLLLVGGWATMITCISKFVTDLGTDQVLITALGFVISLALSGRLRLACRTMGLLIWIHVEERHDVDPALGKNDLLGKVSCLNLVVALAVALKHKLRFEPGTHYPDLKHLVGHLDTWAQAVDSPNIKGPGAVRSVGQLLGIPMATPNPRHFVKKARAPLGDLPLEILAYLSAYMKTLYDNGTLRDYSIYQTQTLDALSVMDSVITETDRILNTPLPLAYSIAISQITWVYILLLPFQIFHSLGWNTIPACIIAAYIILGIAFIGREIEDPFGHDVNDLPLDAFCEQIRKDMDVIMSRVPPIENDFIHRKENMPLYPLSYLSTMAWAEKSVDSIHDALAQKPALKFPMVSLVTEASRLERGEAGMQRNCKIETSLTEKGEAGPGNVVSSAAYTRSPDCPTCETLTSNTLNRGHTDHGWSTGC</sequence>
<dbReference type="Proteomes" id="UP000799754">
    <property type="component" value="Unassembled WGS sequence"/>
</dbReference>
<reference evidence="1" key="1">
    <citation type="journal article" date="2020" name="Stud. Mycol.">
        <title>101 Dothideomycetes genomes: a test case for predicting lifestyles and emergence of pathogens.</title>
        <authorList>
            <person name="Haridas S."/>
            <person name="Albert R."/>
            <person name="Binder M."/>
            <person name="Bloem J."/>
            <person name="Labutti K."/>
            <person name="Salamov A."/>
            <person name="Andreopoulos B."/>
            <person name="Baker S."/>
            <person name="Barry K."/>
            <person name="Bills G."/>
            <person name="Bluhm B."/>
            <person name="Cannon C."/>
            <person name="Castanera R."/>
            <person name="Culley D."/>
            <person name="Daum C."/>
            <person name="Ezra D."/>
            <person name="Gonzalez J."/>
            <person name="Henrissat B."/>
            <person name="Kuo A."/>
            <person name="Liang C."/>
            <person name="Lipzen A."/>
            <person name="Lutzoni F."/>
            <person name="Magnuson J."/>
            <person name="Mondo S."/>
            <person name="Nolan M."/>
            <person name="Ohm R."/>
            <person name="Pangilinan J."/>
            <person name="Park H.-J."/>
            <person name="Ramirez L."/>
            <person name="Alfaro M."/>
            <person name="Sun H."/>
            <person name="Tritt A."/>
            <person name="Yoshinaga Y."/>
            <person name="Zwiers L.-H."/>
            <person name="Turgeon B."/>
            <person name="Goodwin S."/>
            <person name="Spatafora J."/>
            <person name="Crous P."/>
            <person name="Grigoriev I."/>
        </authorList>
    </citation>
    <scope>NUCLEOTIDE SEQUENCE</scope>
    <source>
        <strain evidence="1">CBS 525.71</strain>
    </source>
</reference>
<protein>
    <submittedName>
        <fullName evidence="1">Uncharacterized protein</fullName>
    </submittedName>
</protein>